<dbReference type="PANTHER" id="PTHR23354:SF131">
    <property type="entry name" value="MTOR-ASSOCIATED PROTEIN MEAK7"/>
    <property type="match status" value="1"/>
</dbReference>
<evidence type="ECO:0000256" key="1">
    <source>
        <dbReference type="ARBA" id="ARBA00004370"/>
    </source>
</evidence>
<evidence type="ECO:0000313" key="13">
    <source>
        <dbReference type="Proteomes" id="UP001487740"/>
    </source>
</evidence>
<proteinExistence type="predicted"/>
<evidence type="ECO:0000256" key="7">
    <source>
        <dbReference type="ARBA" id="ARBA00039594"/>
    </source>
</evidence>
<feature type="compositionally biased region" description="Basic and acidic residues" evidence="10">
    <location>
        <begin position="406"/>
        <end position="416"/>
    </location>
</feature>
<dbReference type="Proteomes" id="UP001487740">
    <property type="component" value="Unassembled WGS sequence"/>
</dbReference>
<protein>
    <recommendedName>
        <fullName evidence="7">MTOR-associated protein MEAK7</fullName>
    </recommendedName>
    <alternativeName>
        <fullName evidence="9">TBC/LysM-associated domain-containing protein 1</fullName>
    </alternativeName>
    <alternativeName>
        <fullName evidence="8">TLD domain-containing protein 1</fullName>
    </alternativeName>
</protein>
<comment type="caution">
    <text evidence="12">The sequence shown here is derived from an EMBL/GenBank/DDBJ whole genome shotgun (WGS) entry which is preliminary data.</text>
</comment>
<evidence type="ECO:0000256" key="6">
    <source>
        <dbReference type="ARBA" id="ARBA00023228"/>
    </source>
</evidence>
<feature type="compositionally biased region" description="Basic and acidic residues" evidence="10">
    <location>
        <begin position="429"/>
        <end position="440"/>
    </location>
</feature>
<name>A0AAW0UAF6_SCYPA</name>
<evidence type="ECO:0000256" key="2">
    <source>
        <dbReference type="ARBA" id="ARBA00004371"/>
    </source>
</evidence>
<feature type="region of interest" description="Disordered" evidence="10">
    <location>
        <begin position="395"/>
        <end position="440"/>
    </location>
</feature>
<feature type="domain" description="TLDc" evidence="11">
    <location>
        <begin position="229"/>
        <end position="396"/>
    </location>
</feature>
<dbReference type="PROSITE" id="PS51886">
    <property type="entry name" value="TLDC"/>
    <property type="match status" value="1"/>
</dbReference>
<keyword evidence="5" id="KW-0472">Membrane</keyword>
<dbReference type="AlphaFoldDB" id="A0AAW0UAF6"/>
<evidence type="ECO:0000256" key="8">
    <source>
        <dbReference type="ARBA" id="ARBA00041780"/>
    </source>
</evidence>
<evidence type="ECO:0000256" key="3">
    <source>
        <dbReference type="ARBA" id="ARBA00004496"/>
    </source>
</evidence>
<keyword evidence="6" id="KW-0458">Lysosome</keyword>
<evidence type="ECO:0000259" key="11">
    <source>
        <dbReference type="PROSITE" id="PS51886"/>
    </source>
</evidence>
<evidence type="ECO:0000313" key="12">
    <source>
        <dbReference type="EMBL" id="KAK8395805.1"/>
    </source>
</evidence>
<accession>A0AAW0UAF6</accession>
<evidence type="ECO:0000256" key="9">
    <source>
        <dbReference type="ARBA" id="ARBA00042134"/>
    </source>
</evidence>
<comment type="subcellular location">
    <subcellularLocation>
        <location evidence="3">Cytoplasm</location>
    </subcellularLocation>
    <subcellularLocation>
        <location evidence="2">Lysosome</location>
    </subcellularLocation>
    <subcellularLocation>
        <location evidence="1">Membrane</location>
    </subcellularLocation>
</comment>
<evidence type="ECO:0000256" key="5">
    <source>
        <dbReference type="ARBA" id="ARBA00023136"/>
    </source>
</evidence>
<keyword evidence="13" id="KW-1185">Reference proteome</keyword>
<dbReference type="SMART" id="SM00584">
    <property type="entry name" value="TLDc"/>
    <property type="match status" value="1"/>
</dbReference>
<dbReference type="EMBL" id="JARAKH010000017">
    <property type="protein sequence ID" value="KAK8395805.1"/>
    <property type="molecule type" value="Genomic_DNA"/>
</dbReference>
<dbReference type="GO" id="GO:0005764">
    <property type="term" value="C:lysosome"/>
    <property type="evidence" value="ECO:0007669"/>
    <property type="project" value="UniProtKB-SubCell"/>
</dbReference>
<evidence type="ECO:0000256" key="4">
    <source>
        <dbReference type="ARBA" id="ARBA00022490"/>
    </source>
</evidence>
<dbReference type="GO" id="GO:0006979">
    <property type="term" value="P:response to oxidative stress"/>
    <property type="evidence" value="ECO:0007669"/>
    <property type="project" value="TreeGrafter"/>
</dbReference>
<dbReference type="Pfam" id="PF07534">
    <property type="entry name" value="TLD"/>
    <property type="match status" value="1"/>
</dbReference>
<sequence length="440" mass="48361">MGAEGSKKVVREQKEYFTPEERQNVLAVAQKLAGSSGNITLPTLEKHIAKWYSPEIASRFIKVFLRGKTPTPTSLTCQMLVDTLGPLTKGTLEQHLYLTLTLAGGDQAGVDSDNIVKYLEVILGAYLKMVLGGAGCRGWSCGSGHKSIGHVCRAVLHDLLHAGASFKETWRKPPPKAQYSYEVFEQWYLGHSLFTTLETEVVGGCFSVSTAGPTNLLPQPSLVPKTFPNMLSAAQVLFLNSALPTGLQTEWRFLFSTATHGWSFSIFMKQIVGKGPTLLIVEDQSGNKFGGFASVSWEVKPQFQGTPECFLFALEPQTGVFHSTGYNTNFMYLNYLEKNTMPNGLGMGGREELFGLWLDYDFGKGSVSPTCTTFRSPQLSPNQQLEIKSMEVWAVGPEEEDSDEEDGKKSALDRNPEASAMLEMMGKGRVSDGFREGDKD</sequence>
<keyword evidence="4" id="KW-0963">Cytoplasm</keyword>
<dbReference type="GO" id="GO:0005634">
    <property type="term" value="C:nucleus"/>
    <property type="evidence" value="ECO:0007669"/>
    <property type="project" value="TreeGrafter"/>
</dbReference>
<dbReference type="GO" id="GO:0016020">
    <property type="term" value="C:membrane"/>
    <property type="evidence" value="ECO:0007669"/>
    <property type="project" value="UniProtKB-SubCell"/>
</dbReference>
<dbReference type="InterPro" id="IPR006571">
    <property type="entry name" value="TLDc_dom"/>
</dbReference>
<evidence type="ECO:0000256" key="10">
    <source>
        <dbReference type="SAM" id="MobiDB-lite"/>
    </source>
</evidence>
<dbReference type="PANTHER" id="PTHR23354">
    <property type="entry name" value="NUCLEOLAR PROTEIN 7/ESTROGEN RECEPTOR COACTIVATOR-RELATED"/>
    <property type="match status" value="1"/>
</dbReference>
<organism evidence="12 13">
    <name type="scientific">Scylla paramamosain</name>
    <name type="common">Mud crab</name>
    <dbReference type="NCBI Taxonomy" id="85552"/>
    <lineage>
        <taxon>Eukaryota</taxon>
        <taxon>Metazoa</taxon>
        <taxon>Ecdysozoa</taxon>
        <taxon>Arthropoda</taxon>
        <taxon>Crustacea</taxon>
        <taxon>Multicrustacea</taxon>
        <taxon>Malacostraca</taxon>
        <taxon>Eumalacostraca</taxon>
        <taxon>Eucarida</taxon>
        <taxon>Decapoda</taxon>
        <taxon>Pleocyemata</taxon>
        <taxon>Brachyura</taxon>
        <taxon>Eubrachyura</taxon>
        <taxon>Portunoidea</taxon>
        <taxon>Portunidae</taxon>
        <taxon>Portuninae</taxon>
        <taxon>Scylla</taxon>
    </lineage>
</organism>
<reference evidence="12 13" key="1">
    <citation type="submission" date="2023-03" db="EMBL/GenBank/DDBJ databases">
        <title>High-quality genome of Scylla paramamosain provides insights in environmental adaptation.</title>
        <authorList>
            <person name="Zhang L."/>
        </authorList>
    </citation>
    <scope>NUCLEOTIDE SEQUENCE [LARGE SCALE GENOMIC DNA]</scope>
    <source>
        <strain evidence="12">LZ_2023a</strain>
        <tissue evidence="12">Muscle</tissue>
    </source>
</reference>
<gene>
    <name evidence="12" type="ORF">O3P69_005726</name>
</gene>